<evidence type="ECO:0000256" key="6">
    <source>
        <dbReference type="SAM" id="Phobius"/>
    </source>
</evidence>
<evidence type="ECO:0000313" key="7">
    <source>
        <dbReference type="EMBL" id="KPN44309.1"/>
    </source>
</evidence>
<evidence type="ECO:0000256" key="1">
    <source>
        <dbReference type="ARBA" id="ARBA00004141"/>
    </source>
</evidence>
<organism evidence="7 8">
    <name type="scientific">Lactiplantibacillus plantarum WJL</name>
    <dbReference type="NCBI Taxonomy" id="1350466"/>
    <lineage>
        <taxon>Bacteria</taxon>
        <taxon>Bacillati</taxon>
        <taxon>Bacillota</taxon>
        <taxon>Bacilli</taxon>
        <taxon>Lactobacillales</taxon>
        <taxon>Lactobacillaceae</taxon>
        <taxon>Lactiplantibacillus</taxon>
    </lineage>
</organism>
<protein>
    <submittedName>
        <fullName evidence="7">2-oxoglutarate/malate translocator</fullName>
    </submittedName>
</protein>
<feature type="transmembrane region" description="Helical" evidence="6">
    <location>
        <begin position="326"/>
        <end position="349"/>
    </location>
</feature>
<dbReference type="NCBIfam" id="TIGR00785">
    <property type="entry name" value="dass"/>
    <property type="match status" value="1"/>
</dbReference>
<dbReference type="Proteomes" id="UP000050511">
    <property type="component" value="Unassembled WGS sequence"/>
</dbReference>
<dbReference type="RefSeq" id="WP_022638289.1">
    <property type="nucleotide sequence ID" value="NZ_AUTE01000017.1"/>
</dbReference>
<feature type="transmembrane region" description="Helical" evidence="6">
    <location>
        <begin position="293"/>
        <end position="314"/>
    </location>
</feature>
<gene>
    <name evidence="7" type="ORF">WJL_1386</name>
</gene>
<evidence type="ECO:0000256" key="4">
    <source>
        <dbReference type="ARBA" id="ARBA00022989"/>
    </source>
</evidence>
<feature type="transmembrane region" description="Helical" evidence="6">
    <location>
        <begin position="35"/>
        <end position="53"/>
    </location>
</feature>
<name>A0A837P9H5_LACPN</name>
<dbReference type="Pfam" id="PF00939">
    <property type="entry name" value="Na_sulph_symp"/>
    <property type="match status" value="1"/>
</dbReference>
<dbReference type="AlphaFoldDB" id="A0A837P9H5"/>
<feature type="transmembrane region" description="Helical" evidence="6">
    <location>
        <begin position="220"/>
        <end position="243"/>
    </location>
</feature>
<reference evidence="7 8" key="1">
    <citation type="submission" date="2015-10" db="EMBL/GenBank/DDBJ databases">
        <title>Resequencing of Lactobacillus plantarum WJL strain genome.</title>
        <authorList>
            <person name="Martino M.E."/>
        </authorList>
    </citation>
    <scope>NUCLEOTIDE SEQUENCE [LARGE SCALE GENOMIC DNA]</scope>
    <source>
        <strain evidence="7 8">WJL</strain>
    </source>
</reference>
<keyword evidence="5 6" id="KW-0472">Membrane</keyword>
<comment type="similarity">
    <text evidence="2">Belongs to the SLC13A/DASS transporter (TC 2.A.47) family. DIT1 subfamily.</text>
</comment>
<feature type="transmembrane region" description="Helical" evidence="6">
    <location>
        <begin position="58"/>
        <end position="74"/>
    </location>
</feature>
<keyword evidence="3 6" id="KW-0812">Transmembrane</keyword>
<accession>A0A837P9H5</accession>
<dbReference type="GO" id="GO:0022857">
    <property type="term" value="F:transmembrane transporter activity"/>
    <property type="evidence" value="ECO:0007669"/>
    <property type="project" value="InterPro"/>
</dbReference>
<keyword evidence="4 6" id="KW-1133">Transmembrane helix</keyword>
<dbReference type="EMBL" id="LKLZ01000003">
    <property type="protein sequence ID" value="KPN44309.1"/>
    <property type="molecule type" value="Genomic_DNA"/>
</dbReference>
<feature type="transmembrane region" description="Helical" evidence="6">
    <location>
        <begin position="111"/>
        <end position="131"/>
    </location>
</feature>
<comment type="subcellular location">
    <subcellularLocation>
        <location evidence="1">Membrane</location>
        <topology evidence="1">Multi-pass membrane protein</topology>
    </subcellularLocation>
</comment>
<dbReference type="InterPro" id="IPR030676">
    <property type="entry name" value="CitT-rel"/>
</dbReference>
<feature type="transmembrane region" description="Helical" evidence="6">
    <location>
        <begin position="12"/>
        <end position="29"/>
    </location>
</feature>
<feature type="transmembrane region" description="Helical" evidence="6">
    <location>
        <begin position="447"/>
        <end position="467"/>
    </location>
</feature>
<feature type="transmembrane region" description="Helical" evidence="6">
    <location>
        <begin position="188"/>
        <end position="208"/>
    </location>
</feature>
<evidence type="ECO:0000313" key="8">
    <source>
        <dbReference type="Proteomes" id="UP000050511"/>
    </source>
</evidence>
<dbReference type="PIRSF" id="PIRSF002457">
    <property type="entry name" value="DASS"/>
    <property type="match status" value="1"/>
</dbReference>
<feature type="transmembrane region" description="Helical" evidence="6">
    <location>
        <begin position="80"/>
        <end position="99"/>
    </location>
</feature>
<dbReference type="PANTHER" id="PTHR42826">
    <property type="entry name" value="DICARBOXYLATE TRANSPORTER 2.1, CHLOROPLASTIC"/>
    <property type="match status" value="1"/>
</dbReference>
<proteinExistence type="inferred from homology"/>
<feature type="transmembrane region" description="Helical" evidence="6">
    <location>
        <begin position="392"/>
        <end position="414"/>
    </location>
</feature>
<comment type="caution">
    <text evidence="7">The sequence shown here is derived from an EMBL/GenBank/DDBJ whole genome shotgun (WGS) entry which is preliminary data.</text>
</comment>
<feature type="transmembrane region" description="Helical" evidence="6">
    <location>
        <begin position="263"/>
        <end position="286"/>
    </location>
</feature>
<evidence type="ECO:0000256" key="5">
    <source>
        <dbReference type="ARBA" id="ARBA00023136"/>
    </source>
</evidence>
<sequence>MTKLQSVNYQQLTWPLIIGLIIWLSAPFRPAGLSLLAWHMLALFVGTIIGCITQPLPIAGVAIIGLTLGVLLGVTSMTDAMAGFGDNTVWMIAMAYFLSRGFVKTGLGRRVALVFVKLFGKKTLGLAYALIGVDLVTSPATPSNTARAGGIVFPIIESLAKAYGSDPQNGTQRKVGSFLIMSAFHGNIATSGLFMTAMAPNLVAVALAQAMQIHITWMDWLLAALLPGLICLISVPAIIYWLYPPEIKNTPNAHAWAANELEQMGAMTLAEKLMGGIFMLALFLWISASLTGLDATLVAFIAVTLLLLTGVLSVDDLLHETGAWNTLVWFSILIFMAGKLNSLGFIPWLSQTMGQALQGISWLWVLAALMLVYFYSHYLFAGATAHVSAMYGAFLGVAISAGAPPMLAALLLGFDGAIFSSTTHYANGPASIMFGSGYITQSEWWRLNLCLCGFYLLVWGVGGTLWMKLLGYW</sequence>
<evidence type="ECO:0000256" key="2">
    <source>
        <dbReference type="ARBA" id="ARBA00007349"/>
    </source>
</evidence>
<dbReference type="InterPro" id="IPR001898">
    <property type="entry name" value="SLC13A/DASS"/>
</dbReference>
<dbReference type="GO" id="GO:0016020">
    <property type="term" value="C:membrane"/>
    <property type="evidence" value="ECO:0007669"/>
    <property type="project" value="UniProtKB-SubCell"/>
</dbReference>
<feature type="transmembrane region" description="Helical" evidence="6">
    <location>
        <begin position="361"/>
        <end position="380"/>
    </location>
</feature>
<evidence type="ECO:0000256" key="3">
    <source>
        <dbReference type="ARBA" id="ARBA00022692"/>
    </source>
</evidence>